<dbReference type="PROSITE" id="PS51898">
    <property type="entry name" value="TYR_RECOMBINASE"/>
    <property type="match status" value="1"/>
</dbReference>
<feature type="domain" description="Tyr recombinase" evidence="5">
    <location>
        <begin position="198"/>
        <end position="377"/>
    </location>
</feature>
<dbReference type="InterPro" id="IPR010998">
    <property type="entry name" value="Integrase_recombinase_N"/>
</dbReference>
<dbReference type="InterPro" id="IPR038488">
    <property type="entry name" value="Integrase_DNA-bd_sf"/>
</dbReference>
<evidence type="ECO:0000313" key="7">
    <source>
        <dbReference type="Proteomes" id="UP000471322"/>
    </source>
</evidence>
<reference evidence="6 7" key="1">
    <citation type="submission" date="2019-11" db="EMBL/GenBank/DDBJ databases">
        <authorList>
            <consortium name="PulseNet: The National Subtyping Network for Foodborne Disease Surveillance"/>
            <person name="Tarr C.L."/>
            <person name="Trees E."/>
            <person name="Katz L.S."/>
            <person name="Carleton-Romer H.A."/>
            <person name="Stroika S."/>
            <person name="Kucerova Z."/>
            <person name="Roache K.F."/>
            <person name="Sabol A.L."/>
            <person name="Besser J."/>
            <person name="Gerner-Smidt P."/>
        </authorList>
    </citation>
    <scope>NUCLEOTIDE SEQUENCE [LARGE SCALE GENOMIC DNA]</scope>
    <source>
        <strain evidence="6 7">PNUSAC013627</strain>
    </source>
</reference>
<evidence type="ECO:0000313" key="6">
    <source>
        <dbReference type="EMBL" id="EDP6814234.1"/>
    </source>
</evidence>
<dbReference type="PANTHER" id="PTHR30629">
    <property type="entry name" value="PROPHAGE INTEGRASE"/>
    <property type="match status" value="1"/>
</dbReference>
<evidence type="ECO:0000256" key="2">
    <source>
        <dbReference type="ARBA" id="ARBA00022908"/>
    </source>
</evidence>
<dbReference type="GO" id="GO:0015074">
    <property type="term" value="P:DNA integration"/>
    <property type="evidence" value="ECO:0007669"/>
    <property type="project" value="UniProtKB-KW"/>
</dbReference>
<evidence type="ECO:0000256" key="1">
    <source>
        <dbReference type="ARBA" id="ARBA00008857"/>
    </source>
</evidence>
<dbReference type="InterPro" id="IPR025166">
    <property type="entry name" value="Integrase_DNA_bind_dom"/>
</dbReference>
<dbReference type="InterPro" id="IPR002104">
    <property type="entry name" value="Integrase_catalytic"/>
</dbReference>
<dbReference type="Pfam" id="PF22022">
    <property type="entry name" value="Phage_int_M"/>
    <property type="match status" value="1"/>
</dbReference>
<comment type="similarity">
    <text evidence="1">Belongs to the 'phage' integrase family.</text>
</comment>
<dbReference type="PANTHER" id="PTHR30629:SF2">
    <property type="entry name" value="PROPHAGE INTEGRASE INTS-RELATED"/>
    <property type="match status" value="1"/>
</dbReference>
<keyword evidence="2" id="KW-0229">DNA integration</keyword>
<dbReference type="GO" id="GO:0006310">
    <property type="term" value="P:DNA recombination"/>
    <property type="evidence" value="ECO:0007669"/>
    <property type="project" value="UniProtKB-KW"/>
</dbReference>
<evidence type="ECO:0000259" key="5">
    <source>
        <dbReference type="PROSITE" id="PS51898"/>
    </source>
</evidence>
<dbReference type="CDD" id="cd00801">
    <property type="entry name" value="INT_P4_C"/>
    <property type="match status" value="1"/>
</dbReference>
<dbReference type="Pfam" id="PF00589">
    <property type="entry name" value="Phage_integrase"/>
    <property type="match status" value="1"/>
</dbReference>
<comment type="caution">
    <text evidence="6">The sequence shown here is derived from an EMBL/GenBank/DDBJ whole genome shotgun (WGS) entry which is preliminary data.</text>
</comment>
<sequence length="392" mass="45000">MAKINKLTDSFLKSVKCDNGKKFIKFSDPSIKGLYVFVYPSGRKLFKTRQANDTYITLGEYPLLSLAELREIAINSHKLKAKSQNISNAKRLKFGVLYDEVLENARKSNLAAKTIQRGLSYKEGIFKSLEYKNINDIKRVDIVNILKTIEHKSATLQKAKIWINKVFEYALQLEIIENNPVASIKNNIVFKKPNQVIHQPTLLDESDIKEYINTLIHSDIKQSHKNLMLFVLLTAQRPGNVIKATWDEIDFKNEIWTISAQKMKMRKEHNIALSKQAISILKNQYAIKVNDYVFAGSSKKGCNSENITCNTNKRLGYKGIQSAHGFRAMFRSIANEKQLEHGVSMDIAEQCLAHEQKNAILKAYNRSKNIELKRRLMQWWGDYIEKLAGKLS</sequence>
<evidence type="ECO:0000256" key="3">
    <source>
        <dbReference type="ARBA" id="ARBA00023125"/>
    </source>
</evidence>
<protein>
    <submittedName>
        <fullName evidence="6">Tyrosine-type recombinase/integrase</fullName>
    </submittedName>
</protein>
<evidence type="ECO:0000256" key="4">
    <source>
        <dbReference type="ARBA" id="ARBA00023172"/>
    </source>
</evidence>
<accession>A0A6N6BB15</accession>
<dbReference type="InterPro" id="IPR011010">
    <property type="entry name" value="DNA_brk_join_enz"/>
</dbReference>
<proteinExistence type="inferred from homology"/>
<dbReference type="EMBL" id="AANNSE010000001">
    <property type="protein sequence ID" value="EDP6814234.1"/>
    <property type="molecule type" value="Genomic_DNA"/>
</dbReference>
<gene>
    <name evidence="6" type="ORF">GL567_01395</name>
</gene>
<dbReference type="Proteomes" id="UP000471322">
    <property type="component" value="Unassembled WGS sequence"/>
</dbReference>
<dbReference type="GO" id="GO:0003677">
    <property type="term" value="F:DNA binding"/>
    <property type="evidence" value="ECO:0007669"/>
    <property type="project" value="UniProtKB-KW"/>
</dbReference>
<dbReference type="Gene3D" id="3.30.160.390">
    <property type="entry name" value="Integrase, DNA-binding domain"/>
    <property type="match status" value="1"/>
</dbReference>
<keyword evidence="4" id="KW-0233">DNA recombination</keyword>
<keyword evidence="3" id="KW-0238">DNA-binding</keyword>
<dbReference type="Pfam" id="PF13356">
    <property type="entry name" value="Arm-DNA-bind_3"/>
    <property type="match status" value="1"/>
</dbReference>
<dbReference type="InterPro" id="IPR053876">
    <property type="entry name" value="Phage_int_M"/>
</dbReference>
<dbReference type="SUPFAM" id="SSF56349">
    <property type="entry name" value="DNA breaking-rejoining enzymes"/>
    <property type="match status" value="1"/>
</dbReference>
<dbReference type="Gene3D" id="1.10.443.10">
    <property type="entry name" value="Intergrase catalytic core"/>
    <property type="match status" value="1"/>
</dbReference>
<dbReference type="AlphaFoldDB" id="A0A6N6BB15"/>
<organism evidence="6 7">
    <name type="scientific">Campylobacter lari</name>
    <dbReference type="NCBI Taxonomy" id="201"/>
    <lineage>
        <taxon>Bacteria</taxon>
        <taxon>Pseudomonadati</taxon>
        <taxon>Campylobacterota</taxon>
        <taxon>Epsilonproteobacteria</taxon>
        <taxon>Campylobacterales</taxon>
        <taxon>Campylobacteraceae</taxon>
        <taxon>Campylobacter</taxon>
    </lineage>
</organism>
<dbReference type="InterPro" id="IPR050808">
    <property type="entry name" value="Phage_Integrase"/>
</dbReference>
<dbReference type="InterPro" id="IPR013762">
    <property type="entry name" value="Integrase-like_cat_sf"/>
</dbReference>
<dbReference type="Gene3D" id="1.10.150.130">
    <property type="match status" value="1"/>
</dbReference>
<name>A0A6N6BB15_CAMLA</name>